<evidence type="ECO:0000256" key="1">
    <source>
        <dbReference type="SAM" id="SignalP"/>
    </source>
</evidence>
<keyword evidence="3" id="KW-1185">Reference proteome</keyword>
<proteinExistence type="predicted"/>
<dbReference type="RefSeq" id="WP_128979579.1">
    <property type="nucleotide sequence ID" value="NZ_CP133762.1"/>
</dbReference>
<evidence type="ECO:0000313" key="2">
    <source>
        <dbReference type="EMBL" id="WMX44142.1"/>
    </source>
</evidence>
<organism evidence="2 3">
    <name type="scientific">Streptomyces roseicoloratus</name>
    <dbReference type="NCBI Taxonomy" id="2508722"/>
    <lineage>
        <taxon>Bacteria</taxon>
        <taxon>Bacillati</taxon>
        <taxon>Actinomycetota</taxon>
        <taxon>Actinomycetes</taxon>
        <taxon>Kitasatosporales</taxon>
        <taxon>Streptomycetaceae</taxon>
        <taxon>Streptomyces</taxon>
    </lineage>
</organism>
<protein>
    <recommendedName>
        <fullName evidence="4">Lipoprotein</fullName>
    </recommendedName>
</protein>
<reference evidence="2 3" key="1">
    <citation type="submission" date="2023-09" db="EMBL/GenBank/DDBJ databases">
        <title>Complete genome of Streptomyces roseicoloratus T14.</title>
        <authorList>
            <person name="Bashizi T."/>
            <person name="Kim M.-J."/>
            <person name="Lee G."/>
            <person name="Tagele S.B."/>
            <person name="Shin J.-H."/>
        </authorList>
    </citation>
    <scope>NUCLEOTIDE SEQUENCE [LARGE SCALE GENOMIC DNA]</scope>
    <source>
        <strain evidence="2 3">T14</strain>
    </source>
</reference>
<accession>A0ABY9RPL4</accession>
<evidence type="ECO:0000313" key="3">
    <source>
        <dbReference type="Proteomes" id="UP001250858"/>
    </source>
</evidence>
<dbReference type="PROSITE" id="PS51257">
    <property type="entry name" value="PROKAR_LIPOPROTEIN"/>
    <property type="match status" value="1"/>
</dbReference>
<dbReference type="EMBL" id="CP133762">
    <property type="protein sequence ID" value="WMX44142.1"/>
    <property type="molecule type" value="Genomic_DNA"/>
</dbReference>
<dbReference type="Proteomes" id="UP001250858">
    <property type="component" value="Chromosome"/>
</dbReference>
<evidence type="ECO:0008006" key="4">
    <source>
        <dbReference type="Google" id="ProtNLM"/>
    </source>
</evidence>
<keyword evidence="1" id="KW-0732">Signal</keyword>
<sequence>MSITRTTRRTQAKIAVSIGALAAGSLILTACSGSSDGASGSKRDGTYYIKDVNGTSDLGQLVVKGNSVSHHEYECEGVYDKPDVTSTGEFNKDQSQIIWTVAGEDPRNERTGSEPISISDTSISISGSVYVRDNSDAGKALLDGFKVKCGK</sequence>
<feature type="signal peptide" evidence="1">
    <location>
        <begin position="1"/>
        <end position="22"/>
    </location>
</feature>
<feature type="chain" id="PRO_5047274249" description="Lipoprotein" evidence="1">
    <location>
        <begin position="23"/>
        <end position="151"/>
    </location>
</feature>
<name>A0ABY9RPL4_9ACTN</name>
<gene>
    <name evidence="2" type="ORF">RGF97_03700</name>
</gene>